<sequence>MDLGITGKKALVLGGSKGLGRGIAEALAAEGVAVALTGRDAASAEKVAAEICPTARGFALDLSKPESLDALLDRLAADFGAIDILVLNGGGPPPSLASAIEPDFWRTQFETMVLAGMRITGRVLPGMRERGFGRIIAVASTSIREPIPGLTASNALRSAVAGWLKTLAGEVAADGVTVNMLLPGRLATDRTLSFDRMDAESEGVDIATVAARSQADIPIGRYGTPAEFGATAAFLAGRPAAYVTGVALPVDGGLSRSML</sequence>
<dbReference type="PANTHER" id="PTHR42879:SF6">
    <property type="entry name" value="NADPH-DEPENDENT REDUCTASE BACG"/>
    <property type="match status" value="1"/>
</dbReference>
<name>A0A0L8BZ44_ENSAD</name>
<dbReference type="PATRIC" id="fig|106592.7.peg.5799"/>
<accession>A0A0L8BZ44</accession>
<dbReference type="InterPro" id="IPR002347">
    <property type="entry name" value="SDR_fam"/>
</dbReference>
<protein>
    <submittedName>
        <fullName evidence="2">3-oxoacyl-ACP reductase</fullName>
    </submittedName>
</protein>
<dbReference type="InterPro" id="IPR036291">
    <property type="entry name" value="NAD(P)-bd_dom_sf"/>
</dbReference>
<comment type="similarity">
    <text evidence="1">Belongs to the short-chain dehydrogenases/reductases (SDR) family.</text>
</comment>
<dbReference type="Proteomes" id="UP000037425">
    <property type="component" value="Unassembled WGS sequence"/>
</dbReference>
<dbReference type="InterPro" id="IPR050259">
    <property type="entry name" value="SDR"/>
</dbReference>
<dbReference type="Gene3D" id="3.40.50.720">
    <property type="entry name" value="NAD(P)-binding Rossmann-like Domain"/>
    <property type="match status" value="1"/>
</dbReference>
<gene>
    <name evidence="2" type="ORF">AC244_11380</name>
</gene>
<evidence type="ECO:0000313" key="3">
    <source>
        <dbReference type="Proteomes" id="UP000037425"/>
    </source>
</evidence>
<dbReference type="PRINTS" id="PR00081">
    <property type="entry name" value="GDHRDH"/>
</dbReference>
<dbReference type="OrthoDB" id="9793325at2"/>
<organism evidence="2 3">
    <name type="scientific">Ensifer adhaerens</name>
    <name type="common">Sinorhizobium morelense</name>
    <dbReference type="NCBI Taxonomy" id="106592"/>
    <lineage>
        <taxon>Bacteria</taxon>
        <taxon>Pseudomonadati</taxon>
        <taxon>Pseudomonadota</taxon>
        <taxon>Alphaproteobacteria</taxon>
        <taxon>Hyphomicrobiales</taxon>
        <taxon>Rhizobiaceae</taxon>
        <taxon>Sinorhizobium/Ensifer group</taxon>
        <taxon>Ensifer</taxon>
    </lineage>
</organism>
<evidence type="ECO:0000256" key="1">
    <source>
        <dbReference type="ARBA" id="ARBA00006484"/>
    </source>
</evidence>
<evidence type="ECO:0000313" key="2">
    <source>
        <dbReference type="EMBL" id="KOF19961.1"/>
    </source>
</evidence>
<dbReference type="AlphaFoldDB" id="A0A0L8BZ44"/>
<comment type="caution">
    <text evidence="2">The sequence shown here is derived from an EMBL/GenBank/DDBJ whole genome shotgun (WGS) entry which is preliminary data.</text>
</comment>
<dbReference type="RefSeq" id="WP_053248923.1">
    <property type="nucleotide sequence ID" value="NZ_LGAP01000004.1"/>
</dbReference>
<dbReference type="PANTHER" id="PTHR42879">
    <property type="entry name" value="3-OXOACYL-(ACYL-CARRIER-PROTEIN) REDUCTASE"/>
    <property type="match status" value="1"/>
</dbReference>
<reference evidence="3" key="1">
    <citation type="submission" date="2015-07" db="EMBL/GenBank/DDBJ databases">
        <title>Whole genome sequence of an Ensifer adhaerens strain isolated from a cave pool in the Wind Cave National Park.</title>
        <authorList>
            <person name="Eng W.W.H."/>
            <person name="Gan H.M."/>
            <person name="Barton H.A."/>
            <person name="Savka M.A."/>
        </authorList>
    </citation>
    <scope>NUCLEOTIDE SEQUENCE [LARGE SCALE GENOMIC DNA]</scope>
    <source>
        <strain evidence="3">SD006</strain>
    </source>
</reference>
<dbReference type="SUPFAM" id="SSF51735">
    <property type="entry name" value="NAD(P)-binding Rossmann-fold domains"/>
    <property type="match status" value="1"/>
</dbReference>
<dbReference type="EMBL" id="LGAP01000004">
    <property type="protein sequence ID" value="KOF19961.1"/>
    <property type="molecule type" value="Genomic_DNA"/>
</dbReference>
<dbReference type="Pfam" id="PF13561">
    <property type="entry name" value="adh_short_C2"/>
    <property type="match status" value="1"/>
</dbReference>
<proteinExistence type="inferred from homology"/>